<reference evidence="1" key="1">
    <citation type="submission" date="2021-05" db="EMBL/GenBank/DDBJ databases">
        <authorList>
            <person name="Alioto T."/>
            <person name="Alioto T."/>
            <person name="Gomez Garrido J."/>
        </authorList>
    </citation>
    <scope>NUCLEOTIDE SEQUENCE</scope>
</reference>
<name>A0A8D8M4A6_9HEMI</name>
<organism evidence="1">
    <name type="scientific">Cacopsylla melanoneura</name>
    <dbReference type="NCBI Taxonomy" id="428564"/>
    <lineage>
        <taxon>Eukaryota</taxon>
        <taxon>Metazoa</taxon>
        <taxon>Ecdysozoa</taxon>
        <taxon>Arthropoda</taxon>
        <taxon>Hexapoda</taxon>
        <taxon>Insecta</taxon>
        <taxon>Pterygota</taxon>
        <taxon>Neoptera</taxon>
        <taxon>Paraneoptera</taxon>
        <taxon>Hemiptera</taxon>
        <taxon>Sternorrhyncha</taxon>
        <taxon>Psylloidea</taxon>
        <taxon>Psyllidae</taxon>
        <taxon>Psyllinae</taxon>
        <taxon>Cacopsylla</taxon>
    </lineage>
</organism>
<dbReference type="AlphaFoldDB" id="A0A8D8M4A6"/>
<accession>A0A8D8M4A6</accession>
<proteinExistence type="predicted"/>
<protein>
    <submittedName>
        <fullName evidence="1">Uncharacterized protein</fullName>
    </submittedName>
</protein>
<sequence>MMLYVVLENPLDPELILYPCGSPQLFIVIHTLAHSPSLYSIHTTCYKSLMNFHLPVPPHKVDAPVFNLDLNHELVPIIEIYCESIVQGRCPSFSMLIETKV</sequence>
<evidence type="ECO:0000313" key="1">
    <source>
        <dbReference type="EMBL" id="CAG6617387.1"/>
    </source>
</evidence>
<dbReference type="EMBL" id="HBUF01038687">
    <property type="protein sequence ID" value="CAG6617387.1"/>
    <property type="molecule type" value="Transcribed_RNA"/>
</dbReference>